<evidence type="ECO:0000256" key="1">
    <source>
        <dbReference type="ARBA" id="ARBA00002056"/>
    </source>
</evidence>
<evidence type="ECO:0000256" key="5">
    <source>
        <dbReference type="ARBA" id="ARBA00022556"/>
    </source>
</evidence>
<dbReference type="EMBL" id="VGIR01000023">
    <property type="protein sequence ID" value="MBM3331245.1"/>
    <property type="molecule type" value="Genomic_DNA"/>
</dbReference>
<accession>A0A938BR36</accession>
<dbReference type="PANTHER" id="PTHR30372:SF4">
    <property type="entry name" value="LIPID-A-DISACCHARIDE SYNTHASE, MITOCHONDRIAL-RELATED"/>
    <property type="match status" value="1"/>
</dbReference>
<evidence type="ECO:0000256" key="9">
    <source>
        <dbReference type="ARBA" id="ARBA00048975"/>
    </source>
</evidence>
<evidence type="ECO:0000313" key="11">
    <source>
        <dbReference type="Proteomes" id="UP000779900"/>
    </source>
</evidence>
<evidence type="ECO:0000256" key="7">
    <source>
        <dbReference type="ARBA" id="ARBA00022679"/>
    </source>
</evidence>
<dbReference type="EC" id="2.4.1.182" evidence="2"/>
<dbReference type="GO" id="GO:0009245">
    <property type="term" value="P:lipid A biosynthetic process"/>
    <property type="evidence" value="ECO:0007669"/>
    <property type="project" value="UniProtKB-KW"/>
</dbReference>
<evidence type="ECO:0000256" key="3">
    <source>
        <dbReference type="ARBA" id="ARBA00020902"/>
    </source>
</evidence>
<dbReference type="AlphaFoldDB" id="A0A938BR36"/>
<comment type="function">
    <text evidence="1">Condensation of UDP-2,3-diacylglucosamine and 2,3-diacylglucosamine-1-phosphate to form lipid A disaccharide, a precursor of lipid A, a phosphorylated glycolipid that anchors the lipopolysaccharide to the outer membrane of the cell.</text>
</comment>
<evidence type="ECO:0000313" key="10">
    <source>
        <dbReference type="EMBL" id="MBM3331245.1"/>
    </source>
</evidence>
<dbReference type="InterPro" id="IPR003835">
    <property type="entry name" value="Glyco_trans_19"/>
</dbReference>
<keyword evidence="6" id="KW-0328">Glycosyltransferase</keyword>
<comment type="caution">
    <text evidence="10">The sequence shown here is derived from an EMBL/GenBank/DDBJ whole genome shotgun (WGS) entry which is preliminary data.</text>
</comment>
<dbReference type="GO" id="GO:0005543">
    <property type="term" value="F:phospholipid binding"/>
    <property type="evidence" value="ECO:0007669"/>
    <property type="project" value="TreeGrafter"/>
</dbReference>
<dbReference type="GO" id="GO:0016020">
    <property type="term" value="C:membrane"/>
    <property type="evidence" value="ECO:0007669"/>
    <property type="project" value="GOC"/>
</dbReference>
<keyword evidence="5" id="KW-0441">Lipid A biosynthesis</keyword>
<evidence type="ECO:0000256" key="4">
    <source>
        <dbReference type="ARBA" id="ARBA00022516"/>
    </source>
</evidence>
<keyword evidence="4" id="KW-0444">Lipid biosynthesis</keyword>
<organism evidence="10 11">
    <name type="scientific">candidate division WOR-3 bacterium</name>
    <dbReference type="NCBI Taxonomy" id="2052148"/>
    <lineage>
        <taxon>Bacteria</taxon>
        <taxon>Bacteria division WOR-3</taxon>
    </lineage>
</organism>
<comment type="catalytic activity">
    <reaction evidence="9">
        <text>a lipid X + a UDP-2-N,3-O-bis[(3R)-3-hydroxyacyl]-alpha-D-glucosamine = a lipid A disaccharide + UDP + H(+)</text>
        <dbReference type="Rhea" id="RHEA:67828"/>
        <dbReference type="ChEBI" id="CHEBI:15378"/>
        <dbReference type="ChEBI" id="CHEBI:58223"/>
        <dbReference type="ChEBI" id="CHEBI:137748"/>
        <dbReference type="ChEBI" id="CHEBI:176338"/>
        <dbReference type="ChEBI" id="CHEBI:176343"/>
        <dbReference type="EC" id="2.4.1.182"/>
    </reaction>
</comment>
<evidence type="ECO:0000256" key="2">
    <source>
        <dbReference type="ARBA" id="ARBA00012687"/>
    </source>
</evidence>
<dbReference type="Pfam" id="PF02684">
    <property type="entry name" value="LpxB"/>
    <property type="match status" value="1"/>
</dbReference>
<proteinExistence type="predicted"/>
<keyword evidence="8" id="KW-0443">Lipid metabolism</keyword>
<name>A0A938BR36_UNCW3</name>
<gene>
    <name evidence="10" type="ORF">FJY68_05245</name>
</gene>
<evidence type="ECO:0000256" key="8">
    <source>
        <dbReference type="ARBA" id="ARBA00023098"/>
    </source>
</evidence>
<sequence>MRIVVSAGEASGRVLRDLFRLVMDGFDPACEVVSLQESAGLDPVLGFAEGIRAWPRLRGVLSRAEASVTRLAPDAVVLVSYSGLHLPLGRRLKQRGVPVLYLGPPQVWAWGGWRKRQLRIAADKTICLFRFEEELLRRAGVDAVYCGYPLLDGVVSRLNREQTLEKLGFGSDERYVVFLPGSRPAETSHHRPLFAEVLAELRRAAAGVRGVVVTMESEAGPEPERRGKGADGGMVVSRENRYDVMRHADCACAVSGTVTAELALLGVPMVVCYHLPRLSRVLARALVRAPYFALPNILSGTRLVSESLEPKPDVLARELAFLVRDSGERRRQSEGLAKVAAELGPPGGMARVCAVARELARAGRVQADRDS</sequence>
<reference evidence="10" key="1">
    <citation type="submission" date="2019-03" db="EMBL/GenBank/DDBJ databases">
        <title>Lake Tanganyika Metagenome-Assembled Genomes (MAGs).</title>
        <authorList>
            <person name="Tran P."/>
        </authorList>
    </citation>
    <scope>NUCLEOTIDE SEQUENCE</scope>
    <source>
        <strain evidence="10">K_DeepCast_150m_m2_040</strain>
    </source>
</reference>
<evidence type="ECO:0000256" key="6">
    <source>
        <dbReference type="ARBA" id="ARBA00022676"/>
    </source>
</evidence>
<keyword evidence="7" id="KW-0808">Transferase</keyword>
<dbReference type="Proteomes" id="UP000779900">
    <property type="component" value="Unassembled WGS sequence"/>
</dbReference>
<protein>
    <recommendedName>
        <fullName evidence="3">Lipid-A-disaccharide synthase</fullName>
        <ecNumber evidence="2">2.4.1.182</ecNumber>
    </recommendedName>
</protein>
<dbReference type="GO" id="GO:0008915">
    <property type="term" value="F:lipid-A-disaccharide synthase activity"/>
    <property type="evidence" value="ECO:0007669"/>
    <property type="project" value="UniProtKB-EC"/>
</dbReference>
<dbReference type="SUPFAM" id="SSF53756">
    <property type="entry name" value="UDP-Glycosyltransferase/glycogen phosphorylase"/>
    <property type="match status" value="1"/>
</dbReference>
<dbReference type="PANTHER" id="PTHR30372">
    <property type="entry name" value="LIPID-A-DISACCHARIDE SYNTHASE"/>
    <property type="match status" value="1"/>
</dbReference>